<sequence>MSAKTKPILKELLGSKPVSPRALFIMLDMVQKCESMLMELAFRKSKMEEAAQKLVDSMWIIDNSLAHAYRQREITDREHELISGQAEAITDCAHAIANGKHPYEMDNSTEVWEDWINRNIRGTEKAFTGLPPPSQCSKSGKKK</sequence>
<evidence type="ECO:0000313" key="2">
    <source>
        <dbReference type="EMBL" id="KAL1880351.1"/>
    </source>
</evidence>
<reference evidence="2 3" key="1">
    <citation type="journal article" date="2024" name="IMA Fungus">
        <title>IMA Genome - F19 : A genome assembly and annotation guide to empower mycologists, including annotated draft genome sequences of Ceratocystis pirilliformis, Diaporthe australafricana, Fusarium ophioides, Paecilomyces lecythidis, and Sporothrix stenoceras.</title>
        <authorList>
            <person name="Aylward J."/>
            <person name="Wilson A.M."/>
            <person name="Visagie C.M."/>
            <person name="Spraker J."/>
            <person name="Barnes I."/>
            <person name="Buitendag C."/>
            <person name="Ceriani C."/>
            <person name="Del Mar Angel L."/>
            <person name="du Plessis D."/>
            <person name="Fuchs T."/>
            <person name="Gasser K."/>
            <person name="Kramer D."/>
            <person name="Li W."/>
            <person name="Munsamy K."/>
            <person name="Piso A."/>
            <person name="Price J.L."/>
            <person name="Sonnekus B."/>
            <person name="Thomas C."/>
            <person name="van der Nest A."/>
            <person name="van Dijk A."/>
            <person name="van Heerden A."/>
            <person name="van Vuuren N."/>
            <person name="Yilmaz N."/>
            <person name="Duong T.A."/>
            <person name="van der Merwe N.A."/>
            <person name="Wingfield M.J."/>
            <person name="Wingfield B.D."/>
        </authorList>
    </citation>
    <scope>NUCLEOTIDE SEQUENCE [LARGE SCALE GENOMIC DNA]</scope>
    <source>
        <strain evidence="2 3">CMW 18167</strain>
    </source>
</reference>
<evidence type="ECO:0000256" key="1">
    <source>
        <dbReference type="SAM" id="MobiDB-lite"/>
    </source>
</evidence>
<dbReference type="EMBL" id="JAVDPF010000009">
    <property type="protein sequence ID" value="KAL1880351.1"/>
    <property type="molecule type" value="Genomic_DNA"/>
</dbReference>
<name>A0ABR3XWG4_9EURO</name>
<proteinExistence type="predicted"/>
<gene>
    <name evidence="2" type="ORF">Plec18167_003755</name>
</gene>
<protein>
    <submittedName>
        <fullName evidence="2">Uncharacterized protein</fullName>
    </submittedName>
</protein>
<feature type="region of interest" description="Disordered" evidence="1">
    <location>
        <begin position="123"/>
        <end position="143"/>
    </location>
</feature>
<accession>A0ABR3XWG4</accession>
<organism evidence="2 3">
    <name type="scientific">Paecilomyces lecythidis</name>
    <dbReference type="NCBI Taxonomy" id="3004212"/>
    <lineage>
        <taxon>Eukaryota</taxon>
        <taxon>Fungi</taxon>
        <taxon>Dikarya</taxon>
        <taxon>Ascomycota</taxon>
        <taxon>Pezizomycotina</taxon>
        <taxon>Eurotiomycetes</taxon>
        <taxon>Eurotiomycetidae</taxon>
        <taxon>Eurotiales</taxon>
        <taxon>Thermoascaceae</taxon>
        <taxon>Paecilomyces</taxon>
    </lineage>
</organism>
<dbReference type="Proteomes" id="UP001583193">
    <property type="component" value="Unassembled WGS sequence"/>
</dbReference>
<keyword evidence="3" id="KW-1185">Reference proteome</keyword>
<evidence type="ECO:0000313" key="3">
    <source>
        <dbReference type="Proteomes" id="UP001583193"/>
    </source>
</evidence>
<comment type="caution">
    <text evidence="2">The sequence shown here is derived from an EMBL/GenBank/DDBJ whole genome shotgun (WGS) entry which is preliminary data.</text>
</comment>